<gene>
    <name evidence="2" type="ORF">DQK91_16075</name>
</gene>
<dbReference type="RefSeq" id="WP_144306413.1">
    <property type="nucleotide sequence ID" value="NZ_QMIF01000012.1"/>
</dbReference>
<comment type="caution">
    <text evidence="2">The sequence shown here is derived from an EMBL/GenBank/DDBJ whole genome shotgun (WGS) entry which is preliminary data.</text>
</comment>
<feature type="region of interest" description="Disordered" evidence="1">
    <location>
        <begin position="167"/>
        <end position="210"/>
    </location>
</feature>
<evidence type="ECO:0000313" key="3">
    <source>
        <dbReference type="Proteomes" id="UP000434052"/>
    </source>
</evidence>
<dbReference type="Proteomes" id="UP000434052">
    <property type="component" value="Unassembled WGS sequence"/>
</dbReference>
<sequence>MSSRGAEPGALACRVLRAAGLLVLAACFVVISAAVALAQESGRNVIIWDDPRGGEQRLDVGPSLPPPTAAEQAQQDEKEAQKQRLEEERKRRLEAERDKSRLERDIAELERQIAAIDQQIADLRANRTPPDPYPNTYWYNGVYYGGLRNRDRLERDRLRRQYYRRYGYPDRSGYGDKPGFHGRPAPRAQLGGGGQHPPSAPQGRGSLPRR</sequence>
<dbReference type="AlphaFoldDB" id="A0A6P1ZEL2"/>
<evidence type="ECO:0000313" key="2">
    <source>
        <dbReference type="EMBL" id="TVM32051.1"/>
    </source>
</evidence>
<evidence type="ECO:0000256" key="1">
    <source>
        <dbReference type="SAM" id="MobiDB-lite"/>
    </source>
</evidence>
<feature type="region of interest" description="Disordered" evidence="1">
    <location>
        <begin position="56"/>
        <end position="82"/>
    </location>
</feature>
<proteinExistence type="predicted"/>
<protein>
    <submittedName>
        <fullName evidence="2">Uncharacterized protein</fullName>
    </submittedName>
</protein>
<name>A0A6P1ZEL2_9BACT</name>
<dbReference type="EMBL" id="QMIF01000012">
    <property type="protein sequence ID" value="TVM32051.1"/>
    <property type="molecule type" value="Genomic_DNA"/>
</dbReference>
<accession>A0A6P1ZEL2</accession>
<organism evidence="2 3">
    <name type="scientific">Oceanidesulfovibrio marinus</name>
    <dbReference type="NCBI Taxonomy" id="370038"/>
    <lineage>
        <taxon>Bacteria</taxon>
        <taxon>Pseudomonadati</taxon>
        <taxon>Thermodesulfobacteriota</taxon>
        <taxon>Desulfovibrionia</taxon>
        <taxon>Desulfovibrionales</taxon>
        <taxon>Desulfovibrionaceae</taxon>
        <taxon>Oceanidesulfovibrio</taxon>
    </lineage>
</organism>
<reference evidence="2 3" key="1">
    <citation type="submission" date="2018-06" db="EMBL/GenBank/DDBJ databases">
        <title>Complete genome of Desulfovibrio marinus P48SEP.</title>
        <authorList>
            <person name="Crispim J.S."/>
            <person name="Vidigal P.M.P."/>
            <person name="Silva L.C.F."/>
            <person name="Araujo L.C."/>
            <person name="Laguardia C.N."/>
            <person name="Dias R.S."/>
            <person name="Sousa M.P."/>
            <person name="Paula S.O."/>
            <person name="Silva C."/>
        </authorList>
    </citation>
    <scope>NUCLEOTIDE SEQUENCE [LARGE SCALE GENOMIC DNA]</scope>
    <source>
        <strain evidence="2 3">P48SEP</strain>
    </source>
</reference>